<gene>
    <name evidence="1" type="ORF">GCM10009533_26810</name>
</gene>
<dbReference type="Proteomes" id="UP001500729">
    <property type="component" value="Unassembled WGS sequence"/>
</dbReference>
<dbReference type="RefSeq" id="WP_009943930.1">
    <property type="nucleotide sequence ID" value="NZ_BAAAGS010000015.1"/>
</dbReference>
<accession>A0ABN1CU54</accession>
<reference evidence="1 2" key="1">
    <citation type="journal article" date="2019" name="Int. J. Syst. Evol. Microbiol.">
        <title>The Global Catalogue of Microorganisms (GCM) 10K type strain sequencing project: providing services to taxonomists for standard genome sequencing and annotation.</title>
        <authorList>
            <consortium name="The Broad Institute Genomics Platform"/>
            <consortium name="The Broad Institute Genome Sequencing Center for Infectious Disease"/>
            <person name="Wu L."/>
            <person name="Ma J."/>
        </authorList>
    </citation>
    <scope>NUCLEOTIDE SEQUENCE [LARGE SCALE GENOMIC DNA]</scope>
    <source>
        <strain evidence="1 2">JCM 10303</strain>
    </source>
</reference>
<sequence length="169" mass="18577">MSWHDFYRRQSAIQAVLDHATAHPSDELALEAVPQASEVFATTGELLRALHYKWTQLLTGRIGIALADADADPRVDRVQAVTTAWRRTAAGNPDLRAVLDRHAGAPALRPALEREQRMLALASGLAEHSEPDEEISRVGAAFLSLMRGTPKHTERSTCALRLRKLIPSS</sequence>
<dbReference type="EMBL" id="BAAAGS010000015">
    <property type="protein sequence ID" value="GAA0526122.1"/>
    <property type="molecule type" value="Genomic_DNA"/>
</dbReference>
<comment type="caution">
    <text evidence="1">The sequence shown here is derived from an EMBL/GenBank/DDBJ whole genome shotgun (WGS) entry which is preliminary data.</text>
</comment>
<proteinExistence type="predicted"/>
<keyword evidence="2" id="KW-1185">Reference proteome</keyword>
<organism evidence="1 2">
    <name type="scientific">Saccharopolyspora erythraea</name>
    <name type="common">Streptomyces erythraeus</name>
    <dbReference type="NCBI Taxonomy" id="1836"/>
    <lineage>
        <taxon>Bacteria</taxon>
        <taxon>Bacillati</taxon>
        <taxon>Actinomycetota</taxon>
        <taxon>Actinomycetes</taxon>
        <taxon>Pseudonocardiales</taxon>
        <taxon>Pseudonocardiaceae</taxon>
        <taxon>Saccharopolyspora</taxon>
    </lineage>
</organism>
<evidence type="ECO:0000313" key="1">
    <source>
        <dbReference type="EMBL" id="GAA0526122.1"/>
    </source>
</evidence>
<name>A0ABN1CU54_SACER</name>
<protein>
    <submittedName>
        <fullName evidence="1">Uncharacterized protein</fullName>
    </submittedName>
</protein>
<evidence type="ECO:0000313" key="2">
    <source>
        <dbReference type="Proteomes" id="UP001500729"/>
    </source>
</evidence>